<dbReference type="PANTHER" id="PTHR43818:SF11">
    <property type="entry name" value="BCDNA.GH03377"/>
    <property type="match status" value="1"/>
</dbReference>
<dbReference type="GO" id="GO:0000166">
    <property type="term" value="F:nucleotide binding"/>
    <property type="evidence" value="ECO:0007669"/>
    <property type="project" value="InterPro"/>
</dbReference>
<dbReference type="SUPFAM" id="SSF55347">
    <property type="entry name" value="Glyceraldehyde-3-phosphate dehydrogenase-like, C-terminal domain"/>
    <property type="match status" value="1"/>
</dbReference>
<accession>A0A8J3QWP6</accession>
<feature type="domain" description="Gfo/Idh/MocA-like oxidoreductase N-terminal" evidence="2">
    <location>
        <begin position="4"/>
        <end position="126"/>
    </location>
</feature>
<evidence type="ECO:0000313" key="3">
    <source>
        <dbReference type="EMBL" id="GIH18795.1"/>
    </source>
</evidence>
<dbReference type="Gene3D" id="3.40.50.720">
    <property type="entry name" value="NAD(P)-binding Rossmann-like Domain"/>
    <property type="match status" value="1"/>
</dbReference>
<dbReference type="InterPro" id="IPR000683">
    <property type="entry name" value="Gfo/Idh/MocA-like_OxRdtase_N"/>
</dbReference>
<dbReference type="GO" id="GO:0016491">
    <property type="term" value="F:oxidoreductase activity"/>
    <property type="evidence" value="ECO:0007669"/>
    <property type="project" value="UniProtKB-KW"/>
</dbReference>
<dbReference type="SUPFAM" id="SSF51735">
    <property type="entry name" value="NAD(P)-binding Rossmann-fold domains"/>
    <property type="match status" value="1"/>
</dbReference>
<dbReference type="Proteomes" id="UP000642748">
    <property type="component" value="Unassembled WGS sequence"/>
</dbReference>
<gene>
    <name evidence="3" type="ORF">Raf01_69670</name>
</gene>
<sequence length="375" mass="39504">MSTRVALVGVNGHGRWHLDNIARLAATGSVTLAAACDLAPVQADSGRILDALDAPLFTSYEKLLDATQPAVVVLVTPPATHLPLATQAMAAGADVLVEKPATVRLDELDTLIETAGRLGRLCQIGFQSSGSYAPERIAETFAAGTLGPLRQVYAAGAWSRPPAYFRRAPWAGRRFLNGAAVGDGALANPFAHALMNCLRIAGVTGEAVAGFETELYHANDIESDDTSSVRLRRDGLTVNLAVTLAADRLVEPYLVAAGEHGALRWQYTTDELWLDRDGTAIQDGTAIRVDLPPARDLLPDLLDARASGREPLCPPRHCRAFTALSERLLDGPEPAPIGASHLTGTDPVTVAGVTDLVVRAAAAGELFSEAGATWA</sequence>
<dbReference type="Pfam" id="PF01408">
    <property type="entry name" value="GFO_IDH_MocA"/>
    <property type="match status" value="1"/>
</dbReference>
<keyword evidence="1" id="KW-0560">Oxidoreductase</keyword>
<evidence type="ECO:0000256" key="1">
    <source>
        <dbReference type="ARBA" id="ARBA00023002"/>
    </source>
</evidence>
<dbReference type="InterPro" id="IPR050463">
    <property type="entry name" value="Gfo/Idh/MocA_oxidrdct_glycsds"/>
</dbReference>
<dbReference type="RefSeq" id="WP_203922300.1">
    <property type="nucleotide sequence ID" value="NZ_BONZ01000073.1"/>
</dbReference>
<organism evidence="3 4">
    <name type="scientific">Rugosimonospora africana</name>
    <dbReference type="NCBI Taxonomy" id="556532"/>
    <lineage>
        <taxon>Bacteria</taxon>
        <taxon>Bacillati</taxon>
        <taxon>Actinomycetota</taxon>
        <taxon>Actinomycetes</taxon>
        <taxon>Micromonosporales</taxon>
        <taxon>Micromonosporaceae</taxon>
        <taxon>Rugosimonospora</taxon>
    </lineage>
</organism>
<protein>
    <submittedName>
        <fullName evidence="3">Oxidoreductase</fullName>
    </submittedName>
</protein>
<evidence type="ECO:0000259" key="2">
    <source>
        <dbReference type="Pfam" id="PF01408"/>
    </source>
</evidence>
<comment type="caution">
    <text evidence="3">The sequence shown here is derived from an EMBL/GenBank/DDBJ whole genome shotgun (WGS) entry which is preliminary data.</text>
</comment>
<reference evidence="3" key="1">
    <citation type="submission" date="2021-01" db="EMBL/GenBank/DDBJ databases">
        <title>Whole genome shotgun sequence of Rugosimonospora africana NBRC 104875.</title>
        <authorList>
            <person name="Komaki H."/>
            <person name="Tamura T."/>
        </authorList>
    </citation>
    <scope>NUCLEOTIDE SEQUENCE</scope>
    <source>
        <strain evidence="3">NBRC 104875</strain>
    </source>
</reference>
<dbReference type="InterPro" id="IPR036291">
    <property type="entry name" value="NAD(P)-bd_dom_sf"/>
</dbReference>
<dbReference type="AlphaFoldDB" id="A0A8J3QWP6"/>
<keyword evidence="4" id="KW-1185">Reference proteome</keyword>
<dbReference type="Gene3D" id="3.30.360.10">
    <property type="entry name" value="Dihydrodipicolinate Reductase, domain 2"/>
    <property type="match status" value="1"/>
</dbReference>
<evidence type="ECO:0000313" key="4">
    <source>
        <dbReference type="Proteomes" id="UP000642748"/>
    </source>
</evidence>
<name>A0A8J3QWP6_9ACTN</name>
<proteinExistence type="predicted"/>
<dbReference type="PANTHER" id="PTHR43818">
    <property type="entry name" value="BCDNA.GH03377"/>
    <property type="match status" value="1"/>
</dbReference>
<dbReference type="EMBL" id="BONZ01000073">
    <property type="protein sequence ID" value="GIH18795.1"/>
    <property type="molecule type" value="Genomic_DNA"/>
</dbReference>